<evidence type="ECO:0000256" key="6">
    <source>
        <dbReference type="ARBA" id="ARBA00047615"/>
    </source>
</evidence>
<comment type="catalytic activity">
    <reaction evidence="6 8">
        <text>dCMP + ATP = dCDP + ADP</text>
        <dbReference type="Rhea" id="RHEA:25094"/>
        <dbReference type="ChEBI" id="CHEBI:30616"/>
        <dbReference type="ChEBI" id="CHEBI:57566"/>
        <dbReference type="ChEBI" id="CHEBI:58593"/>
        <dbReference type="ChEBI" id="CHEBI:456216"/>
        <dbReference type="EC" id="2.7.4.25"/>
    </reaction>
</comment>
<evidence type="ECO:0000256" key="3">
    <source>
        <dbReference type="ARBA" id="ARBA00022741"/>
    </source>
</evidence>
<comment type="caution">
    <text evidence="10">The sequence shown here is derived from an EMBL/GenBank/DDBJ whole genome shotgun (WGS) entry which is preliminary data.</text>
</comment>
<evidence type="ECO:0000259" key="9">
    <source>
        <dbReference type="Pfam" id="PF02224"/>
    </source>
</evidence>
<dbReference type="NCBIfam" id="TIGR00017">
    <property type="entry name" value="cmk"/>
    <property type="match status" value="1"/>
</dbReference>
<keyword evidence="2 8" id="KW-0808">Transferase</keyword>
<evidence type="ECO:0000256" key="7">
    <source>
        <dbReference type="ARBA" id="ARBA00048478"/>
    </source>
</evidence>
<reference evidence="10 11" key="1">
    <citation type="journal article" date="2014" name="Int. J. Syst. Evol. Microbiol.">
        <title>Complete genome sequence of Corynebacterium casei LMG S-19264T (=DSM 44701T), isolated from a smear-ripened cheese.</title>
        <authorList>
            <consortium name="US DOE Joint Genome Institute (JGI-PGF)"/>
            <person name="Walter F."/>
            <person name="Albersmeier A."/>
            <person name="Kalinowski J."/>
            <person name="Ruckert C."/>
        </authorList>
    </citation>
    <scope>NUCLEOTIDE SEQUENCE [LARGE SCALE GENOMIC DNA]</scope>
    <source>
        <strain evidence="10 11">NBRC 110095</strain>
    </source>
</reference>
<keyword evidence="3 8" id="KW-0547">Nucleotide-binding</keyword>
<dbReference type="AlphaFoldDB" id="A0AA37TBD7"/>
<evidence type="ECO:0000256" key="4">
    <source>
        <dbReference type="ARBA" id="ARBA00022777"/>
    </source>
</evidence>
<evidence type="ECO:0000313" key="10">
    <source>
        <dbReference type="EMBL" id="GLS26980.1"/>
    </source>
</evidence>
<dbReference type="SUPFAM" id="SSF52540">
    <property type="entry name" value="P-loop containing nucleoside triphosphate hydrolases"/>
    <property type="match status" value="1"/>
</dbReference>
<dbReference type="Pfam" id="PF02224">
    <property type="entry name" value="Cytidylate_kin"/>
    <property type="match status" value="1"/>
</dbReference>
<dbReference type="GO" id="GO:0005829">
    <property type="term" value="C:cytosol"/>
    <property type="evidence" value="ECO:0007669"/>
    <property type="project" value="TreeGrafter"/>
</dbReference>
<comment type="subcellular location">
    <subcellularLocation>
        <location evidence="8">Cytoplasm</location>
    </subcellularLocation>
</comment>
<dbReference type="PANTHER" id="PTHR21299:SF2">
    <property type="entry name" value="CYTIDYLATE KINASE"/>
    <property type="match status" value="1"/>
</dbReference>
<accession>A0AA37TBD7</accession>
<dbReference type="HAMAP" id="MF_00238">
    <property type="entry name" value="Cytidyl_kinase_type1"/>
    <property type="match status" value="1"/>
</dbReference>
<gene>
    <name evidence="8 10" type="primary">cmk</name>
    <name evidence="10" type="ORF">GCM10007877_26990</name>
</gene>
<evidence type="ECO:0000256" key="2">
    <source>
        <dbReference type="ARBA" id="ARBA00022679"/>
    </source>
</evidence>
<dbReference type="CDD" id="cd02020">
    <property type="entry name" value="CMPK"/>
    <property type="match status" value="1"/>
</dbReference>
<keyword evidence="5 8" id="KW-0067">ATP-binding</keyword>
<dbReference type="Proteomes" id="UP001156870">
    <property type="component" value="Unassembled WGS sequence"/>
</dbReference>
<dbReference type="InterPro" id="IPR027417">
    <property type="entry name" value="P-loop_NTPase"/>
</dbReference>
<dbReference type="InterPro" id="IPR011994">
    <property type="entry name" value="Cytidylate_kinase_dom"/>
</dbReference>
<protein>
    <recommendedName>
        <fullName evidence="8">Cytidylate kinase</fullName>
        <shortName evidence="8">CK</shortName>
        <ecNumber evidence="8">2.7.4.25</ecNumber>
    </recommendedName>
    <alternativeName>
        <fullName evidence="8">Cytidine monophosphate kinase</fullName>
        <shortName evidence="8">CMP kinase</shortName>
    </alternativeName>
</protein>
<dbReference type="EC" id="2.7.4.25" evidence="8"/>
<evidence type="ECO:0000256" key="5">
    <source>
        <dbReference type="ARBA" id="ARBA00022840"/>
    </source>
</evidence>
<dbReference type="InterPro" id="IPR003136">
    <property type="entry name" value="Cytidylate_kin"/>
</dbReference>
<keyword evidence="4 8" id="KW-0418">Kinase</keyword>
<name>A0AA37TBD7_9GAMM</name>
<dbReference type="GO" id="GO:0036431">
    <property type="term" value="F:dCMP kinase activity"/>
    <property type="evidence" value="ECO:0007669"/>
    <property type="project" value="InterPro"/>
</dbReference>
<keyword evidence="8" id="KW-0963">Cytoplasm</keyword>
<proteinExistence type="inferred from homology"/>
<dbReference type="GO" id="GO:0015949">
    <property type="term" value="P:nucleobase-containing small molecule interconversion"/>
    <property type="evidence" value="ECO:0007669"/>
    <property type="project" value="TreeGrafter"/>
</dbReference>
<dbReference type="PANTHER" id="PTHR21299">
    <property type="entry name" value="CYTIDYLATE KINASE/PANTOATE-BETA-ALANINE LIGASE"/>
    <property type="match status" value="1"/>
</dbReference>
<dbReference type="Gene3D" id="3.40.50.300">
    <property type="entry name" value="P-loop containing nucleotide triphosphate hydrolases"/>
    <property type="match status" value="1"/>
</dbReference>
<dbReference type="RefSeq" id="WP_232594414.1">
    <property type="nucleotide sequence ID" value="NZ_BSPD01000064.1"/>
</dbReference>
<feature type="binding site" evidence="8">
    <location>
        <begin position="12"/>
        <end position="20"/>
    </location>
    <ligand>
        <name>ATP</name>
        <dbReference type="ChEBI" id="CHEBI:30616"/>
    </ligand>
</feature>
<comment type="catalytic activity">
    <reaction evidence="7 8">
        <text>CMP + ATP = CDP + ADP</text>
        <dbReference type="Rhea" id="RHEA:11600"/>
        <dbReference type="ChEBI" id="CHEBI:30616"/>
        <dbReference type="ChEBI" id="CHEBI:58069"/>
        <dbReference type="ChEBI" id="CHEBI:60377"/>
        <dbReference type="ChEBI" id="CHEBI:456216"/>
        <dbReference type="EC" id="2.7.4.25"/>
    </reaction>
</comment>
<feature type="domain" description="Cytidylate kinase" evidence="9">
    <location>
        <begin position="8"/>
        <end position="220"/>
    </location>
</feature>
<evidence type="ECO:0000256" key="1">
    <source>
        <dbReference type="ARBA" id="ARBA00009427"/>
    </source>
</evidence>
<dbReference type="EMBL" id="BSPD01000064">
    <property type="protein sequence ID" value="GLS26980.1"/>
    <property type="molecule type" value="Genomic_DNA"/>
</dbReference>
<keyword evidence="11" id="KW-1185">Reference proteome</keyword>
<evidence type="ECO:0000313" key="11">
    <source>
        <dbReference type="Proteomes" id="UP001156870"/>
    </source>
</evidence>
<sequence length="247" mass="26673">MSREIPIITVDGPSGAGKGTLCQKLAQYYGFHLLDSGAIYRIAALAVCNLQVSIEDESAVLRVIETLDIQFKTVDQKIAVFLDGKEVSSQIRTERVGMAASKIAALGNVRAALLERQRHFAQSPGLIADGRDMGTTVFPNADVKVFLTATAEERARRRYQQLLSSGVDADFEAILSDIQLRDEQDSKRAVSPLKACTSAVSIDSSEMTIDAVFEKIVEYADSILVVDGKRFVPSGASSSIGEKNSAL</sequence>
<comment type="similarity">
    <text evidence="1 8">Belongs to the cytidylate kinase family. Type 1 subfamily.</text>
</comment>
<organism evidence="10 11">
    <name type="scientific">Marinibactrum halimedae</name>
    <dbReference type="NCBI Taxonomy" id="1444977"/>
    <lineage>
        <taxon>Bacteria</taxon>
        <taxon>Pseudomonadati</taxon>
        <taxon>Pseudomonadota</taxon>
        <taxon>Gammaproteobacteria</taxon>
        <taxon>Cellvibrionales</taxon>
        <taxon>Cellvibrionaceae</taxon>
        <taxon>Marinibactrum</taxon>
    </lineage>
</organism>
<dbReference type="GO" id="GO:0005524">
    <property type="term" value="F:ATP binding"/>
    <property type="evidence" value="ECO:0007669"/>
    <property type="project" value="UniProtKB-UniRule"/>
</dbReference>
<evidence type="ECO:0000256" key="8">
    <source>
        <dbReference type="HAMAP-Rule" id="MF_00238"/>
    </source>
</evidence>
<dbReference type="GO" id="GO:0006220">
    <property type="term" value="P:pyrimidine nucleotide metabolic process"/>
    <property type="evidence" value="ECO:0007669"/>
    <property type="project" value="UniProtKB-UniRule"/>
</dbReference>